<evidence type="ECO:0000313" key="3">
    <source>
        <dbReference type="Proteomes" id="UP000838756"/>
    </source>
</evidence>
<gene>
    <name evidence="2" type="primary">jg11517</name>
    <name evidence="2" type="ORF">PAEG_LOCUS15375</name>
</gene>
<dbReference type="AlphaFoldDB" id="A0A8S4RLP7"/>
<keyword evidence="3" id="KW-1185">Reference proteome</keyword>
<dbReference type="Proteomes" id="UP000838756">
    <property type="component" value="Unassembled WGS sequence"/>
</dbReference>
<name>A0A8S4RLP7_9NEOP</name>
<organism evidence="2 3">
    <name type="scientific">Pararge aegeria aegeria</name>
    <dbReference type="NCBI Taxonomy" id="348720"/>
    <lineage>
        <taxon>Eukaryota</taxon>
        <taxon>Metazoa</taxon>
        <taxon>Ecdysozoa</taxon>
        <taxon>Arthropoda</taxon>
        <taxon>Hexapoda</taxon>
        <taxon>Insecta</taxon>
        <taxon>Pterygota</taxon>
        <taxon>Neoptera</taxon>
        <taxon>Endopterygota</taxon>
        <taxon>Lepidoptera</taxon>
        <taxon>Glossata</taxon>
        <taxon>Ditrysia</taxon>
        <taxon>Papilionoidea</taxon>
        <taxon>Nymphalidae</taxon>
        <taxon>Satyrinae</taxon>
        <taxon>Satyrini</taxon>
        <taxon>Parargina</taxon>
        <taxon>Pararge</taxon>
    </lineage>
</organism>
<sequence>MTWRTLRKLLMIHKKYSAFRPISASDNASNPRLKLLANNFASITKISATSHRNSFLPCTKLKFDRAWSTVAIYWMALPRTSSMLWIRWIVVLGDSLATTLAKVLTPQCVPPIITGLIAAKSSRGVHYTARHLLRPVIIWVANFPFNSPPARLQLMEAGGHWLLSGARFVSCERGVLMFFLCLAPPPPLRTSPPRKKRQQYSTLTRSVI</sequence>
<accession>A0A8S4RLP7</accession>
<feature type="compositionally biased region" description="Polar residues" evidence="1">
    <location>
        <begin position="199"/>
        <end position="208"/>
    </location>
</feature>
<comment type="caution">
    <text evidence="2">The sequence shown here is derived from an EMBL/GenBank/DDBJ whole genome shotgun (WGS) entry which is preliminary data.</text>
</comment>
<dbReference type="EMBL" id="CAKXAJ010025329">
    <property type="protein sequence ID" value="CAH2238238.1"/>
    <property type="molecule type" value="Genomic_DNA"/>
</dbReference>
<protein>
    <submittedName>
        <fullName evidence="2">Jg11517 protein</fullName>
    </submittedName>
</protein>
<feature type="region of interest" description="Disordered" evidence="1">
    <location>
        <begin position="189"/>
        <end position="208"/>
    </location>
</feature>
<evidence type="ECO:0000313" key="2">
    <source>
        <dbReference type="EMBL" id="CAH2238238.1"/>
    </source>
</evidence>
<evidence type="ECO:0000256" key="1">
    <source>
        <dbReference type="SAM" id="MobiDB-lite"/>
    </source>
</evidence>
<reference evidence="2" key="1">
    <citation type="submission" date="2022-03" db="EMBL/GenBank/DDBJ databases">
        <authorList>
            <person name="Lindestad O."/>
        </authorList>
    </citation>
    <scope>NUCLEOTIDE SEQUENCE</scope>
</reference>
<proteinExistence type="predicted"/>